<dbReference type="RefSeq" id="WP_219157657.1">
    <property type="nucleotide sequence ID" value="NZ_JAHWQX010000001.1"/>
</dbReference>
<dbReference type="Proteomes" id="UP001430804">
    <property type="component" value="Unassembled WGS sequence"/>
</dbReference>
<feature type="coiled-coil region" evidence="7">
    <location>
        <begin position="335"/>
        <end position="362"/>
    </location>
</feature>
<evidence type="ECO:0000256" key="3">
    <source>
        <dbReference type="ARBA" id="ARBA00022763"/>
    </source>
</evidence>
<evidence type="ECO:0000256" key="5">
    <source>
        <dbReference type="ARBA" id="ARBA00023204"/>
    </source>
</evidence>
<evidence type="ECO:0000256" key="6">
    <source>
        <dbReference type="PIRNR" id="PIRNR003128"/>
    </source>
</evidence>
<evidence type="ECO:0000259" key="8">
    <source>
        <dbReference type="Pfam" id="PF02463"/>
    </source>
</evidence>
<dbReference type="PANTHER" id="PTHR11059:SF0">
    <property type="entry name" value="DNA REPAIR PROTEIN RECN"/>
    <property type="match status" value="1"/>
</dbReference>
<evidence type="ECO:0000256" key="7">
    <source>
        <dbReference type="SAM" id="Coils"/>
    </source>
</evidence>
<dbReference type="InterPro" id="IPR003395">
    <property type="entry name" value="RecF/RecN/SMC_N"/>
</dbReference>
<keyword evidence="2" id="KW-0547">Nucleotide-binding</keyword>
<keyword evidence="5 6" id="KW-0234">DNA repair</keyword>
<sequence>MLAQLSIRDIVLIERLDLAFSEGLSVLTGETGAGKSILLDSLSLALGGRGDGSLVRQGADRGQVTAAFDVTQDHPVRALIRDNGLDDEGDIVLRRVQNGDGRTRVFINDQPASVALMRDVGRLLVEIHGQHDDRALVDADSHRMLLDAFGGLSSDVEALAALYRGWRAAERDLKSQRERVEEAAREGDWLRASAEELELLAAQEGEEEDLADRRALMMKAEKLAAEINEADQLLSGQSAPTPMVASLLRRLERKAADAPELLGETVAALDRALNALADAQTAVEAALRATEFNPRELETTEERLFALRAAARKFNVPVDGLGELAATMLADLADLDAGAERLLALEARVKEAEAAYQHAARSLSERRHNAASALAQAVMAELPALKLERAEFLVVVDSDRERAGAAGIDTVEFRVRTNPGSRAGALMKVASGGELSRFLLALKVALAERGSAPTLVFDEIDTGVGGAVADAIGQRLSRLSQQVQVLSVTHAPQVAARADAHLLIAKGPSGNGVAVATRVEEMDPAGRREEIARMLAGASVTDEARAAAARLLAGAEAQ</sequence>
<dbReference type="InterPro" id="IPR004604">
    <property type="entry name" value="DNA_recomb/repair_RecN"/>
</dbReference>
<dbReference type="NCBIfam" id="TIGR00634">
    <property type="entry name" value="recN"/>
    <property type="match status" value="1"/>
</dbReference>
<dbReference type="EMBL" id="JAHWQX010000001">
    <property type="protein sequence ID" value="MBW3095911.1"/>
    <property type="molecule type" value="Genomic_DNA"/>
</dbReference>
<keyword evidence="3 6" id="KW-0227">DNA damage</keyword>
<keyword evidence="10" id="KW-1185">Reference proteome</keyword>
<gene>
    <name evidence="9" type="primary">recN</name>
    <name evidence="9" type="ORF">KY465_01315</name>
</gene>
<organism evidence="9 10">
    <name type="scientific">Pseudohoeflea coraliihabitans</name>
    <dbReference type="NCBI Taxonomy" id="2860393"/>
    <lineage>
        <taxon>Bacteria</taxon>
        <taxon>Pseudomonadati</taxon>
        <taxon>Pseudomonadota</taxon>
        <taxon>Alphaproteobacteria</taxon>
        <taxon>Hyphomicrobiales</taxon>
        <taxon>Rhizobiaceae</taxon>
        <taxon>Pseudohoeflea</taxon>
    </lineage>
</organism>
<keyword evidence="7" id="KW-0175">Coiled coil</keyword>
<evidence type="ECO:0000256" key="1">
    <source>
        <dbReference type="ARBA" id="ARBA00003618"/>
    </source>
</evidence>
<protein>
    <recommendedName>
        <fullName evidence="6">DNA repair protein RecN</fullName>
    </recommendedName>
    <alternativeName>
        <fullName evidence="6">Recombination protein N</fullName>
    </alternativeName>
</protein>
<dbReference type="PIRSF" id="PIRSF003128">
    <property type="entry name" value="RecN"/>
    <property type="match status" value="1"/>
</dbReference>
<comment type="caution">
    <text evidence="9">The sequence shown here is derived from an EMBL/GenBank/DDBJ whole genome shotgun (WGS) entry which is preliminary data.</text>
</comment>
<dbReference type="Pfam" id="PF02463">
    <property type="entry name" value="SMC_N"/>
    <property type="match status" value="1"/>
</dbReference>
<comment type="function">
    <text evidence="1 6">May be involved in recombinational repair of damaged DNA.</text>
</comment>
<comment type="similarity">
    <text evidence="6">Belongs to the RecN family.</text>
</comment>
<evidence type="ECO:0000256" key="4">
    <source>
        <dbReference type="ARBA" id="ARBA00022840"/>
    </source>
</evidence>
<evidence type="ECO:0000313" key="10">
    <source>
        <dbReference type="Proteomes" id="UP001430804"/>
    </source>
</evidence>
<name>A0ABS6WIZ6_9HYPH</name>
<feature type="domain" description="RecF/RecN/SMC N-terminal" evidence="8">
    <location>
        <begin position="14"/>
        <end position="504"/>
    </location>
</feature>
<dbReference type="PANTHER" id="PTHR11059">
    <property type="entry name" value="DNA REPAIR PROTEIN RECN"/>
    <property type="match status" value="1"/>
</dbReference>
<reference evidence="9" key="1">
    <citation type="submission" date="2021-07" db="EMBL/GenBank/DDBJ databases">
        <title>Pseudohoeflea marina sp. nov. a polyhydroxyalcanoate-producing bacterium.</title>
        <authorList>
            <person name="Zheng W."/>
            <person name="Yu S."/>
            <person name="Huang Y."/>
        </authorList>
    </citation>
    <scope>NUCLEOTIDE SEQUENCE</scope>
    <source>
        <strain evidence="9">DP4N28-3</strain>
    </source>
</reference>
<evidence type="ECO:0000256" key="2">
    <source>
        <dbReference type="ARBA" id="ARBA00022741"/>
    </source>
</evidence>
<dbReference type="CDD" id="cd03241">
    <property type="entry name" value="ABC_RecN"/>
    <property type="match status" value="2"/>
</dbReference>
<keyword evidence="4" id="KW-0067">ATP-binding</keyword>
<evidence type="ECO:0000313" key="9">
    <source>
        <dbReference type="EMBL" id="MBW3095911.1"/>
    </source>
</evidence>
<proteinExistence type="inferred from homology"/>
<accession>A0ABS6WIZ6</accession>